<dbReference type="PANTHER" id="PTHR43861:SF3">
    <property type="entry name" value="PUTATIVE (AFU_ORTHOLOGUE AFUA_2G14390)-RELATED"/>
    <property type="match status" value="1"/>
</dbReference>
<reference evidence="5" key="1">
    <citation type="journal article" date="2019" name="Int. J. Syst. Evol. Microbiol.">
        <title>The Global Catalogue of Microorganisms (GCM) 10K type strain sequencing project: providing services to taxonomists for standard genome sequencing and annotation.</title>
        <authorList>
            <consortium name="The Broad Institute Genomics Platform"/>
            <consortium name="The Broad Institute Genome Sequencing Center for Infectious Disease"/>
            <person name="Wu L."/>
            <person name="Ma J."/>
        </authorList>
    </citation>
    <scope>NUCLEOTIDE SEQUENCE [LARGE SCALE GENOMIC DNA]</scope>
    <source>
        <strain evidence="5">JCM 17979</strain>
    </source>
</reference>
<evidence type="ECO:0000313" key="4">
    <source>
        <dbReference type="EMBL" id="GAA4785078.1"/>
    </source>
</evidence>
<evidence type="ECO:0000313" key="5">
    <source>
        <dbReference type="Proteomes" id="UP001500928"/>
    </source>
</evidence>
<sequence>MGMDAAAWDARYADVDRLWIDTPNRWVHEVLAGRAPGRALDLACGEGRNAVWLAEEGWDVTGVDFSATALQRAEAAAYRHGVRVHWVHADVVTWTPPRPMDLVVVAYLHLPVEERRQVLHHAAAALAPGGTLLVVGHDTANLTRGVGGPRDPAVLYTAQDVVDDLADVDLQLVRGVEVLRPAGGPDAVDVLVELRRPADASPGPTGATPPVPAPRSRSSDRA</sequence>
<dbReference type="SUPFAM" id="SSF53335">
    <property type="entry name" value="S-adenosyl-L-methionine-dependent methyltransferases"/>
    <property type="match status" value="1"/>
</dbReference>
<name>A0ABP9AV82_9PSEU</name>
<keyword evidence="1" id="KW-0808">Transferase</keyword>
<dbReference type="PANTHER" id="PTHR43861">
    <property type="entry name" value="TRANS-ACONITATE 2-METHYLTRANSFERASE-RELATED"/>
    <property type="match status" value="1"/>
</dbReference>
<dbReference type="Gene3D" id="3.40.50.150">
    <property type="entry name" value="Vaccinia Virus protein VP39"/>
    <property type="match status" value="1"/>
</dbReference>
<dbReference type="RefSeq" id="WP_345413376.1">
    <property type="nucleotide sequence ID" value="NZ_BAABHO010000011.1"/>
</dbReference>
<dbReference type="InterPro" id="IPR041698">
    <property type="entry name" value="Methyltransf_25"/>
</dbReference>
<dbReference type="CDD" id="cd02440">
    <property type="entry name" value="AdoMet_MTases"/>
    <property type="match status" value="1"/>
</dbReference>
<dbReference type="EMBL" id="BAABHO010000011">
    <property type="protein sequence ID" value="GAA4785078.1"/>
    <property type="molecule type" value="Genomic_DNA"/>
</dbReference>
<keyword evidence="5" id="KW-1185">Reference proteome</keyword>
<feature type="region of interest" description="Disordered" evidence="2">
    <location>
        <begin position="194"/>
        <end position="222"/>
    </location>
</feature>
<evidence type="ECO:0000259" key="3">
    <source>
        <dbReference type="Pfam" id="PF13649"/>
    </source>
</evidence>
<evidence type="ECO:0000256" key="1">
    <source>
        <dbReference type="ARBA" id="ARBA00022679"/>
    </source>
</evidence>
<evidence type="ECO:0000256" key="2">
    <source>
        <dbReference type="SAM" id="MobiDB-lite"/>
    </source>
</evidence>
<comment type="caution">
    <text evidence="4">The sequence shown here is derived from an EMBL/GenBank/DDBJ whole genome shotgun (WGS) entry which is preliminary data.</text>
</comment>
<proteinExistence type="predicted"/>
<organism evidence="4 5">
    <name type="scientific">Actinomycetospora chlora</name>
    <dbReference type="NCBI Taxonomy" id="663608"/>
    <lineage>
        <taxon>Bacteria</taxon>
        <taxon>Bacillati</taxon>
        <taxon>Actinomycetota</taxon>
        <taxon>Actinomycetes</taxon>
        <taxon>Pseudonocardiales</taxon>
        <taxon>Pseudonocardiaceae</taxon>
        <taxon>Actinomycetospora</taxon>
    </lineage>
</organism>
<dbReference type="Proteomes" id="UP001500928">
    <property type="component" value="Unassembled WGS sequence"/>
</dbReference>
<dbReference type="Pfam" id="PF13649">
    <property type="entry name" value="Methyltransf_25"/>
    <property type="match status" value="1"/>
</dbReference>
<protein>
    <recommendedName>
        <fullName evidence="3">Methyltransferase domain-containing protein</fullName>
    </recommendedName>
</protein>
<gene>
    <name evidence="4" type="ORF">GCM10023200_18640</name>
</gene>
<accession>A0ABP9AV82</accession>
<feature type="domain" description="Methyltransferase" evidence="3">
    <location>
        <begin position="40"/>
        <end position="130"/>
    </location>
</feature>
<dbReference type="InterPro" id="IPR029063">
    <property type="entry name" value="SAM-dependent_MTases_sf"/>
</dbReference>